<name>D8QKG7_SCHCM</name>
<reference evidence="2 3" key="1">
    <citation type="journal article" date="2010" name="Nat. Biotechnol.">
        <title>Genome sequence of the model mushroom Schizophyllum commune.</title>
        <authorList>
            <person name="Ohm R.A."/>
            <person name="de Jong J.F."/>
            <person name="Lugones L.G."/>
            <person name="Aerts A."/>
            <person name="Kothe E."/>
            <person name="Stajich J.E."/>
            <person name="de Vries R.P."/>
            <person name="Record E."/>
            <person name="Levasseur A."/>
            <person name="Baker S.E."/>
            <person name="Bartholomew K.A."/>
            <person name="Coutinho P.M."/>
            <person name="Erdmann S."/>
            <person name="Fowler T.J."/>
            <person name="Gathman A.C."/>
            <person name="Lombard V."/>
            <person name="Henrissat B."/>
            <person name="Knabe N."/>
            <person name="Kuees U."/>
            <person name="Lilly W.W."/>
            <person name="Lindquist E."/>
            <person name="Lucas S."/>
            <person name="Magnuson J.K."/>
            <person name="Piumi F."/>
            <person name="Raudaskoski M."/>
            <person name="Salamov A."/>
            <person name="Schmutz J."/>
            <person name="Schwarze F.W.M.R."/>
            <person name="vanKuyk P.A."/>
            <person name="Horton J.S."/>
            <person name="Grigoriev I.V."/>
            <person name="Woesten H.A.B."/>
        </authorList>
    </citation>
    <scope>NUCLEOTIDE SEQUENCE [LARGE SCALE GENOMIC DNA]</scope>
    <source>
        <strain evidence="3">H4-8 / FGSC 9210</strain>
    </source>
</reference>
<organism evidence="3">
    <name type="scientific">Schizophyllum commune (strain H4-8 / FGSC 9210)</name>
    <name type="common">Split gill fungus</name>
    <dbReference type="NCBI Taxonomy" id="578458"/>
    <lineage>
        <taxon>Eukaryota</taxon>
        <taxon>Fungi</taxon>
        <taxon>Dikarya</taxon>
        <taxon>Basidiomycota</taxon>
        <taxon>Agaricomycotina</taxon>
        <taxon>Agaricomycetes</taxon>
        <taxon>Agaricomycetidae</taxon>
        <taxon>Agaricales</taxon>
        <taxon>Schizophyllaceae</taxon>
        <taxon>Schizophyllum</taxon>
    </lineage>
</organism>
<sequence length="378" mass="40031">MLQDQPQLTAEERMDLFWDSIDREAAAVLAASPASLPLKWLKHRASVDALLNKGSSVLSSVPIRKLRPQKSAPGLSRNAPANAKNAPAADAATHPLPEGLQQIGSGIGFTYRVPAAAGSKSSVFTVSRGSVLRKLGGLRDSVPRLKVNGSRLRVYVPRLRMGRKKSSSALSSTMFNSDTMYPDDPFIRESSLDEGDEQDIIDIVNVYGESEWAMVGSPVVGPRSLMGSPAIMGAGSSMMRMDSPVVAADASFGARLSPDPFRAMASPSYASGTPMSSSMTPALSSMTPALSSMTPSSSNGPLMSPLSSSGPLTPRTPFGDALGRASYEGMKQGVYDGQSRGAYNGPRKAKSMDADGLRLVTQPAEGLRQVVFADERYQ</sequence>
<dbReference type="AlphaFoldDB" id="D8QKG7"/>
<dbReference type="EMBL" id="GL377316">
    <property type="protein sequence ID" value="EFI91716.1"/>
    <property type="molecule type" value="Genomic_DNA"/>
</dbReference>
<evidence type="ECO:0000256" key="1">
    <source>
        <dbReference type="SAM" id="MobiDB-lite"/>
    </source>
</evidence>
<feature type="compositionally biased region" description="Polar residues" evidence="1">
    <location>
        <begin position="269"/>
        <end position="294"/>
    </location>
</feature>
<feature type="region of interest" description="Disordered" evidence="1">
    <location>
        <begin position="269"/>
        <end position="323"/>
    </location>
</feature>
<evidence type="ECO:0000313" key="2">
    <source>
        <dbReference type="EMBL" id="EFI91716.1"/>
    </source>
</evidence>
<dbReference type="Proteomes" id="UP000007431">
    <property type="component" value="Unassembled WGS sequence"/>
</dbReference>
<dbReference type="OrthoDB" id="3040259at2759"/>
<gene>
    <name evidence="2" type="ORF">SCHCODRAFT_86213</name>
</gene>
<evidence type="ECO:0000313" key="3">
    <source>
        <dbReference type="Proteomes" id="UP000007431"/>
    </source>
</evidence>
<protein>
    <submittedName>
        <fullName evidence="2">Expressed protein</fullName>
    </submittedName>
</protein>
<proteinExistence type="predicted"/>
<accession>D8QKG7</accession>
<feature type="compositionally biased region" description="Low complexity" evidence="1">
    <location>
        <begin position="295"/>
        <end position="317"/>
    </location>
</feature>
<feature type="region of interest" description="Disordered" evidence="1">
    <location>
        <begin position="68"/>
        <end position="92"/>
    </location>
</feature>
<dbReference type="KEGG" id="scm:SCHCO_02521109"/>
<dbReference type="InParanoid" id="D8QKG7"/>
<dbReference type="HOGENOM" id="CLU_731887_0_0_1"/>
<feature type="compositionally biased region" description="Low complexity" evidence="1">
    <location>
        <begin position="78"/>
        <end position="92"/>
    </location>
</feature>
<keyword evidence="3" id="KW-1185">Reference proteome</keyword>
<dbReference type="GeneID" id="9593217"/>
<dbReference type="VEuPathDB" id="FungiDB:SCHCODRAFT_02521109"/>